<dbReference type="RefSeq" id="WP_311785027.1">
    <property type="nucleotide sequence ID" value="NZ_JALDYY010000001.1"/>
</dbReference>
<accession>A0AAE3Q7Z6</accession>
<dbReference type="InterPro" id="IPR001296">
    <property type="entry name" value="Glyco_trans_1"/>
</dbReference>
<dbReference type="Proteomes" id="UP001161580">
    <property type="component" value="Unassembled WGS sequence"/>
</dbReference>
<dbReference type="GO" id="GO:0016757">
    <property type="term" value="F:glycosyltransferase activity"/>
    <property type="evidence" value="ECO:0007669"/>
    <property type="project" value="UniProtKB-KW"/>
</dbReference>
<dbReference type="EMBL" id="JALDYZ010000001">
    <property type="protein sequence ID" value="MDI7920867.1"/>
    <property type="molecule type" value="Genomic_DNA"/>
</dbReference>
<sequence length="359" mass="39918">MMNGKALSLSADFVRVLKAAKRAWQAPVRVAASSELSNDPTIYYLAPDYQKPSGGIRVMYRHVDLLNQAGMRAFVLHQKPRFRCNWFENDTRITDIQSTTVRRGDLLVVSELNVDLLAKLPQGVRYVIFNQNSHLTWLRNGDSSSSAYMAGPDRAGVLTVSSHNQEVLRFAFPDCRIDRVHLSIDPQMFYPGTDARPRRIAYMPRRGREDAEQVLAILKARGALAGWEIAALDGLPHHRIAGELRRTRIFLAFTGQEGFGLPAAEAMACGCYVVGNHGFGGAEFFHPEYSTAVPTGDVLAFARAVQDVLAREAGDATWCSERGKRASTAILSTYGEEQERRDVVQIFSEFLNVPARMVA</sequence>
<feature type="domain" description="Glycosyl transferase family 1" evidence="1">
    <location>
        <begin position="234"/>
        <end position="321"/>
    </location>
</feature>
<dbReference type="Pfam" id="PF00534">
    <property type="entry name" value="Glycos_transf_1"/>
    <property type="match status" value="1"/>
</dbReference>
<reference evidence="2" key="1">
    <citation type="submission" date="2022-03" db="EMBL/GenBank/DDBJ databases">
        <title>Fererhizobium litorale gen. nov., sp. nov., isolated from sandy sediments of the Sea of Japan seashore.</title>
        <authorList>
            <person name="Romanenko L."/>
            <person name="Kurilenko V."/>
            <person name="Otstavnykh N."/>
            <person name="Svetashev V."/>
            <person name="Tekutyeva L."/>
            <person name="Isaeva M."/>
            <person name="Mikhailov V."/>
        </authorList>
    </citation>
    <scope>NUCLEOTIDE SEQUENCE</scope>
    <source>
        <strain evidence="2">KMM 9576</strain>
    </source>
</reference>
<comment type="caution">
    <text evidence="2">The sequence shown here is derived from an EMBL/GenBank/DDBJ whole genome shotgun (WGS) entry which is preliminary data.</text>
</comment>
<proteinExistence type="predicted"/>
<gene>
    <name evidence="2" type="ORF">MRS75_02070</name>
</gene>
<dbReference type="Gene3D" id="3.40.50.2000">
    <property type="entry name" value="Glycogen Phosphorylase B"/>
    <property type="match status" value="1"/>
</dbReference>
<dbReference type="AlphaFoldDB" id="A0AAE3Q7Z6"/>
<keyword evidence="2" id="KW-0808">Transferase</keyword>
<protein>
    <submittedName>
        <fullName evidence="2">Glycosyltransferase</fullName>
        <ecNumber evidence="2">2.4.-.-</ecNumber>
    </submittedName>
</protein>
<evidence type="ECO:0000313" key="2">
    <source>
        <dbReference type="EMBL" id="MDI7920867.1"/>
    </source>
</evidence>
<evidence type="ECO:0000313" key="3">
    <source>
        <dbReference type="Proteomes" id="UP001161580"/>
    </source>
</evidence>
<dbReference type="SUPFAM" id="SSF53756">
    <property type="entry name" value="UDP-Glycosyltransferase/glycogen phosphorylase"/>
    <property type="match status" value="1"/>
</dbReference>
<name>A0AAE3Q7Z6_9HYPH</name>
<dbReference type="EC" id="2.4.-.-" evidence="2"/>
<keyword evidence="2" id="KW-0328">Glycosyltransferase</keyword>
<organism evidence="2 3">
    <name type="scientific">Ferirhizobium litorale</name>
    <dbReference type="NCBI Taxonomy" id="2927786"/>
    <lineage>
        <taxon>Bacteria</taxon>
        <taxon>Pseudomonadati</taxon>
        <taxon>Pseudomonadota</taxon>
        <taxon>Alphaproteobacteria</taxon>
        <taxon>Hyphomicrobiales</taxon>
        <taxon>Rhizobiaceae</taxon>
        <taxon>Ferirhizobium</taxon>
    </lineage>
</organism>
<keyword evidence="3" id="KW-1185">Reference proteome</keyword>
<evidence type="ECO:0000259" key="1">
    <source>
        <dbReference type="Pfam" id="PF00534"/>
    </source>
</evidence>